<dbReference type="AlphaFoldDB" id="A0A5S9MGG6"/>
<sequence>MGIWTAVEMKQEAASFVTWGGVSDMKLTYEERVDMRRMMMKRVIGGPPHKVPEAYENRTPLNDVDKIEAPVLIIHGEEDQNVSIEHAYLLEDALRQHTGNPWRHGISTDTTTISRRSIIEKL</sequence>
<dbReference type="InterPro" id="IPR029058">
    <property type="entry name" value="AB_hydrolase_fold"/>
</dbReference>
<evidence type="ECO:0000313" key="3">
    <source>
        <dbReference type="Proteomes" id="UP000464658"/>
    </source>
</evidence>
<reference evidence="2 3" key="1">
    <citation type="submission" date="2019-12" db="EMBL/GenBank/DDBJ databases">
        <title>Full genome sequence of a Bacillus safensis strain isolated from commercially available natto in Indonesia.</title>
        <authorList>
            <person name="Yoshida M."/>
            <person name="Uomi M."/>
            <person name="Waturangi D."/>
            <person name="Ekaputri J.J."/>
            <person name="Setiamarga D.H.E."/>
        </authorList>
    </citation>
    <scope>NUCLEOTIDE SEQUENCE [LARGE SCALE GENOMIC DNA]</scope>
    <source>
        <strain evidence="2 3">IDN1</strain>
    </source>
</reference>
<feature type="domain" description="BD-FAE-like" evidence="1">
    <location>
        <begin position="12"/>
        <end position="94"/>
    </location>
</feature>
<name>A0A5S9MGG6_BACIA</name>
<evidence type="ECO:0000313" key="2">
    <source>
        <dbReference type="EMBL" id="BBP91732.1"/>
    </source>
</evidence>
<dbReference type="SUPFAM" id="SSF53474">
    <property type="entry name" value="alpha/beta-Hydrolases"/>
    <property type="match status" value="1"/>
</dbReference>
<gene>
    <name evidence="2" type="ORF">BsIDN1_53500</name>
</gene>
<dbReference type="Proteomes" id="UP000464658">
    <property type="component" value="Chromosome"/>
</dbReference>
<dbReference type="Gene3D" id="3.40.50.1820">
    <property type="entry name" value="alpha/beta hydrolase"/>
    <property type="match status" value="1"/>
</dbReference>
<accession>A0A5S9MGG6</accession>
<protein>
    <recommendedName>
        <fullName evidence="1">BD-FAE-like domain-containing protein</fullName>
    </recommendedName>
</protein>
<dbReference type="EMBL" id="AP021906">
    <property type="protein sequence ID" value="BBP91732.1"/>
    <property type="molecule type" value="Genomic_DNA"/>
</dbReference>
<dbReference type="InterPro" id="IPR049492">
    <property type="entry name" value="BD-FAE-like_dom"/>
</dbReference>
<evidence type="ECO:0000259" key="1">
    <source>
        <dbReference type="Pfam" id="PF20434"/>
    </source>
</evidence>
<organism evidence="2 3">
    <name type="scientific">Bacillus safensis</name>
    <dbReference type="NCBI Taxonomy" id="561879"/>
    <lineage>
        <taxon>Bacteria</taxon>
        <taxon>Bacillati</taxon>
        <taxon>Bacillota</taxon>
        <taxon>Bacilli</taxon>
        <taxon>Bacillales</taxon>
        <taxon>Bacillaceae</taxon>
        <taxon>Bacillus</taxon>
    </lineage>
</organism>
<proteinExistence type="predicted"/>
<dbReference type="Pfam" id="PF20434">
    <property type="entry name" value="BD-FAE"/>
    <property type="match status" value="1"/>
</dbReference>